<feature type="compositionally biased region" description="Basic residues" evidence="2">
    <location>
        <begin position="175"/>
        <end position="192"/>
    </location>
</feature>
<feature type="coiled-coil region" evidence="1">
    <location>
        <begin position="117"/>
        <end position="146"/>
    </location>
</feature>
<evidence type="ECO:0000313" key="3">
    <source>
        <dbReference type="EMBL" id="GKT34987.1"/>
    </source>
</evidence>
<evidence type="ECO:0000256" key="1">
    <source>
        <dbReference type="SAM" id="Coils"/>
    </source>
</evidence>
<feature type="compositionally biased region" description="Polar residues" evidence="2">
    <location>
        <begin position="155"/>
        <end position="165"/>
    </location>
</feature>
<feature type="region of interest" description="Disordered" evidence="2">
    <location>
        <begin position="1020"/>
        <end position="1064"/>
    </location>
</feature>
<sequence>MPANSDKSSSRRRTNKSDTEALFSPSFEISTDSSHESIDTEYCRHNPSKKMPPKHSFATASCPFCFGNETDDIQRSSSDIGEITHIIESPRTIRQRRSSVPPLSHSSLQPWSVTKLADQIERRLRKEEEEEEMSISETEKDELLIDVVLISAPSSHLTTPLQSHGSLDDLYEYKSKHKQRDRSNQKRTRPSRSQKFTPILPPTIEGRNPEVSSNSSSYSFSRSPSVSSFINQCEDVPSTRSMPSCPYSVSTEDEEDSDDDDSRLTQQLNTHHSDNPWKRSSPYSSDHGSLRIHGERLSDGRVHRQERLDSISSPLIFGKPSVADILDRIAPYRCPQPSKQFHPPATDMDRSSDVYSHSDDHLSSHCIHMHSRSHSERPPFFRRRCFSAVTPPVSLSLCQDDIHGKRFYDSQKQQQYIHGVASSLPSNQTIQPISLSKIRINPSHQDHPIQQPTPSCSSSWTSSAIEIDPITTCTPQKVLIGYQMHTQGSIHTSLSSDVPEITLTHPRSVSDDHQQFDSKIINWDHELCDTATRVRAFSTSDVPSLPTLSIFSESHLLLSSHTLLNPQKQDHHTQHSHVPFLDGSEKKQPSLSISHLPLSGKQPADISTGSSVDRSCGCSPPHIIMGKGHPSWKKRDRRKRKKKTKKSVPHGHSPIYAESNRKKEHLKGGYACVTVSEEGRHEFCDDSGAIPSLTSTCVSRTVCASPLTFLNMKSPSPVFKTLLLAEDILQSSSAIHSTDESTTPISLPSTAIDPNIKDTIRRSAIDFGKRFGKSDDTSPRLIGLFYEVLKKLCDNLEIAARAISDRKSDGSSLYPLNKFPKCCHQFCSRAFVRRLADSCRSITRDVEDMHSIRNVQLDSIAKLVIVHFVKCKCEDILEFRRTKGLPLFPAPVDIFPPHKMDENIEFLLEMLGYDPKPVDNLFTLYDETHFFKVGESDHLHPKNWFSEVSASSIPKKSSPPAVMDIKESDQVVVPPEPHPSHIPPPAPQYSPYHAVPGGYYPASGYPHGQTFPYYTSYGPSSSVPPHSIPPPHQTYHLPRMPQGPVQPVPPKYSFDPNAKPYSGE</sequence>
<dbReference type="Proteomes" id="UP001057375">
    <property type="component" value="Unassembled WGS sequence"/>
</dbReference>
<feature type="region of interest" description="Disordered" evidence="2">
    <location>
        <begin position="336"/>
        <end position="356"/>
    </location>
</feature>
<feature type="compositionally biased region" description="Basic and acidic residues" evidence="2">
    <location>
        <begin position="347"/>
        <end position="356"/>
    </location>
</feature>
<reference evidence="3" key="1">
    <citation type="submission" date="2022-03" db="EMBL/GenBank/DDBJ databases">
        <title>Draft genome sequence of Aduncisulcus paluster, a free-living microaerophilic Fornicata.</title>
        <authorList>
            <person name="Yuyama I."/>
            <person name="Kume K."/>
            <person name="Tamura T."/>
            <person name="Inagaki Y."/>
            <person name="Hashimoto T."/>
        </authorList>
    </citation>
    <scope>NUCLEOTIDE SEQUENCE</scope>
    <source>
        <strain evidence="3">NY0171</strain>
    </source>
</reference>
<evidence type="ECO:0000256" key="2">
    <source>
        <dbReference type="SAM" id="MobiDB-lite"/>
    </source>
</evidence>
<keyword evidence="1" id="KW-0175">Coiled coil</keyword>
<name>A0ABQ5KR82_9EUKA</name>
<feature type="compositionally biased region" description="Polar residues" evidence="2">
    <location>
        <begin position="238"/>
        <end position="250"/>
    </location>
</feature>
<accession>A0ABQ5KR82</accession>
<protein>
    <submittedName>
        <fullName evidence="3">Uncharacterized protein</fullName>
    </submittedName>
</protein>
<feature type="region of interest" description="Disordered" evidence="2">
    <location>
        <begin position="1"/>
        <end position="54"/>
    </location>
</feature>
<evidence type="ECO:0000313" key="4">
    <source>
        <dbReference type="Proteomes" id="UP001057375"/>
    </source>
</evidence>
<feature type="compositionally biased region" description="Acidic residues" evidence="2">
    <location>
        <begin position="251"/>
        <end position="261"/>
    </location>
</feature>
<dbReference type="EMBL" id="BQXS01010897">
    <property type="protein sequence ID" value="GKT34987.1"/>
    <property type="molecule type" value="Genomic_DNA"/>
</dbReference>
<comment type="caution">
    <text evidence="3">The sequence shown here is derived from an EMBL/GenBank/DDBJ whole genome shotgun (WGS) entry which is preliminary data.</text>
</comment>
<feature type="region of interest" description="Disordered" evidence="2">
    <location>
        <begin position="566"/>
        <end position="655"/>
    </location>
</feature>
<feature type="compositionally biased region" description="Basic residues" evidence="2">
    <location>
        <begin position="630"/>
        <end position="649"/>
    </location>
</feature>
<organism evidence="3 4">
    <name type="scientific">Aduncisulcus paluster</name>
    <dbReference type="NCBI Taxonomy" id="2918883"/>
    <lineage>
        <taxon>Eukaryota</taxon>
        <taxon>Metamonada</taxon>
        <taxon>Carpediemonas-like organisms</taxon>
        <taxon>Aduncisulcus</taxon>
    </lineage>
</organism>
<feature type="compositionally biased region" description="Basic and acidic residues" evidence="2">
    <location>
        <begin position="33"/>
        <end position="44"/>
    </location>
</feature>
<proteinExistence type="predicted"/>
<feature type="compositionally biased region" description="Low complexity" evidence="2">
    <location>
        <begin position="212"/>
        <end position="228"/>
    </location>
</feature>
<feature type="region of interest" description="Disordered" evidence="2">
    <location>
        <begin position="155"/>
        <end position="298"/>
    </location>
</feature>
<gene>
    <name evidence="3" type="ORF">ADUPG1_008241</name>
</gene>
<feature type="compositionally biased region" description="Basic and acidic residues" evidence="2">
    <location>
        <begin position="288"/>
        <end position="298"/>
    </location>
</feature>
<keyword evidence="4" id="KW-1185">Reference proteome</keyword>
<feature type="region of interest" description="Disordered" evidence="2">
    <location>
        <begin position="92"/>
        <end position="111"/>
    </location>
</feature>